<protein>
    <submittedName>
        <fullName evidence="3">Uncharacterized protein LOC113505647</fullName>
    </submittedName>
</protein>
<feature type="compositionally biased region" description="Polar residues" evidence="1">
    <location>
        <begin position="7"/>
        <end position="17"/>
    </location>
</feature>
<evidence type="ECO:0000313" key="2">
    <source>
        <dbReference type="Proteomes" id="UP000322000"/>
    </source>
</evidence>
<accession>A0A7E5WVD8</accession>
<dbReference type="RefSeq" id="XP_026744252.1">
    <property type="nucleotide sequence ID" value="XM_026888451.1"/>
</dbReference>
<dbReference type="GeneID" id="113505647"/>
<dbReference type="Proteomes" id="UP000322000">
    <property type="component" value="Chromosome 26"/>
</dbReference>
<sequence length="133" mass="14872">MNDEGFTITSKGVQNGVNEGPLATLPNEQRAKPMEKVFDSNDVSYDNGDVDDTDEGRTSQNNDAKRQPEFGLDRCQRVKMEYRGICIRSVLAEAAMEVGEAAVDIMKQDALNQVHRIQKRLDDENALLILSKK</sequence>
<keyword evidence="2" id="KW-1185">Reference proteome</keyword>
<dbReference type="AlphaFoldDB" id="A0A7E5WVD8"/>
<feature type="region of interest" description="Disordered" evidence="1">
    <location>
        <begin position="1"/>
        <end position="69"/>
    </location>
</feature>
<evidence type="ECO:0000313" key="3">
    <source>
        <dbReference type="RefSeq" id="XP_026744252.1"/>
    </source>
</evidence>
<organism evidence="2 3">
    <name type="scientific">Trichoplusia ni</name>
    <name type="common">Cabbage looper</name>
    <dbReference type="NCBI Taxonomy" id="7111"/>
    <lineage>
        <taxon>Eukaryota</taxon>
        <taxon>Metazoa</taxon>
        <taxon>Ecdysozoa</taxon>
        <taxon>Arthropoda</taxon>
        <taxon>Hexapoda</taxon>
        <taxon>Insecta</taxon>
        <taxon>Pterygota</taxon>
        <taxon>Neoptera</taxon>
        <taxon>Endopterygota</taxon>
        <taxon>Lepidoptera</taxon>
        <taxon>Glossata</taxon>
        <taxon>Ditrysia</taxon>
        <taxon>Noctuoidea</taxon>
        <taxon>Noctuidae</taxon>
        <taxon>Plusiinae</taxon>
        <taxon>Trichoplusia</taxon>
    </lineage>
</organism>
<feature type="compositionally biased region" description="Basic and acidic residues" evidence="1">
    <location>
        <begin position="29"/>
        <end position="39"/>
    </location>
</feature>
<dbReference type="InParanoid" id="A0A7E5WVD8"/>
<reference evidence="3" key="1">
    <citation type="submission" date="2025-08" db="UniProtKB">
        <authorList>
            <consortium name="RefSeq"/>
        </authorList>
    </citation>
    <scope>IDENTIFICATION</scope>
</reference>
<name>A0A7E5WVD8_TRINI</name>
<gene>
    <name evidence="3" type="primary">LOC113505647</name>
</gene>
<evidence type="ECO:0000256" key="1">
    <source>
        <dbReference type="SAM" id="MobiDB-lite"/>
    </source>
</evidence>
<dbReference type="KEGG" id="tnl:113505647"/>
<proteinExistence type="predicted"/>